<organism evidence="5 6">
    <name type="scientific">Luteimicrobium album</name>
    <dbReference type="NCBI Taxonomy" id="1054550"/>
    <lineage>
        <taxon>Bacteria</taxon>
        <taxon>Bacillati</taxon>
        <taxon>Actinomycetota</taxon>
        <taxon>Actinomycetes</taxon>
        <taxon>Micrococcales</taxon>
        <taxon>Luteimicrobium</taxon>
    </lineage>
</organism>
<dbReference type="Gene3D" id="1.10.10.10">
    <property type="entry name" value="Winged helix-like DNA-binding domain superfamily/Winged helix DNA-binding domain"/>
    <property type="match status" value="1"/>
</dbReference>
<protein>
    <recommendedName>
        <fullName evidence="4">HTH deoR-type domain-containing protein</fullName>
    </recommendedName>
</protein>
<keyword evidence="1" id="KW-0805">Transcription regulation</keyword>
<dbReference type="Pfam" id="PF08279">
    <property type="entry name" value="HTH_11"/>
    <property type="match status" value="1"/>
</dbReference>
<keyword evidence="2" id="KW-0804">Transcription</keyword>
<evidence type="ECO:0000256" key="2">
    <source>
        <dbReference type="ARBA" id="ARBA00023163"/>
    </source>
</evidence>
<gene>
    <name evidence="5" type="ORF">GCM10025864_37780</name>
</gene>
<accession>A0ABQ6I5F4</accession>
<reference evidence="6" key="1">
    <citation type="journal article" date="2019" name="Int. J. Syst. Evol. Microbiol.">
        <title>The Global Catalogue of Microorganisms (GCM) 10K type strain sequencing project: providing services to taxonomists for standard genome sequencing and annotation.</title>
        <authorList>
            <consortium name="The Broad Institute Genomics Platform"/>
            <consortium name="The Broad Institute Genome Sequencing Center for Infectious Disease"/>
            <person name="Wu L."/>
            <person name="Ma J."/>
        </authorList>
    </citation>
    <scope>NUCLEOTIDE SEQUENCE [LARGE SCALE GENOMIC DNA]</scope>
    <source>
        <strain evidence="6">NBRC 106348</strain>
    </source>
</reference>
<dbReference type="InterPro" id="IPR036390">
    <property type="entry name" value="WH_DNA-bd_sf"/>
</dbReference>
<dbReference type="RefSeq" id="WP_284294428.1">
    <property type="nucleotide sequence ID" value="NZ_BSUK01000001.1"/>
</dbReference>
<dbReference type="Proteomes" id="UP001157091">
    <property type="component" value="Unassembled WGS sequence"/>
</dbReference>
<dbReference type="InterPro" id="IPR001034">
    <property type="entry name" value="DeoR_HTH"/>
</dbReference>
<name>A0ABQ6I5F4_9MICO</name>
<feature type="region of interest" description="Disordered" evidence="3">
    <location>
        <begin position="46"/>
        <end position="71"/>
    </location>
</feature>
<sequence length="71" mass="7321">MRADRLVATLLLLQSRGRATAGELAAELEVSVATTRRDLEALSSAGVPVYPQPGRAAGGSSSGERGRISRG</sequence>
<proteinExistence type="predicted"/>
<dbReference type="InterPro" id="IPR013196">
    <property type="entry name" value="HTH_11"/>
</dbReference>
<dbReference type="EMBL" id="BSUK01000001">
    <property type="protein sequence ID" value="GMA26019.1"/>
    <property type="molecule type" value="Genomic_DNA"/>
</dbReference>
<evidence type="ECO:0000313" key="6">
    <source>
        <dbReference type="Proteomes" id="UP001157091"/>
    </source>
</evidence>
<feature type="domain" description="HTH deoR-type" evidence="4">
    <location>
        <begin position="2"/>
        <end position="62"/>
    </location>
</feature>
<evidence type="ECO:0000256" key="1">
    <source>
        <dbReference type="ARBA" id="ARBA00023015"/>
    </source>
</evidence>
<evidence type="ECO:0000256" key="3">
    <source>
        <dbReference type="SAM" id="MobiDB-lite"/>
    </source>
</evidence>
<evidence type="ECO:0000313" key="5">
    <source>
        <dbReference type="EMBL" id="GMA26019.1"/>
    </source>
</evidence>
<dbReference type="InterPro" id="IPR036388">
    <property type="entry name" value="WH-like_DNA-bd_sf"/>
</dbReference>
<comment type="caution">
    <text evidence="5">The sequence shown here is derived from an EMBL/GenBank/DDBJ whole genome shotgun (WGS) entry which is preliminary data.</text>
</comment>
<evidence type="ECO:0000259" key="4">
    <source>
        <dbReference type="PROSITE" id="PS51000"/>
    </source>
</evidence>
<dbReference type="SUPFAM" id="SSF46785">
    <property type="entry name" value="Winged helix' DNA-binding domain"/>
    <property type="match status" value="1"/>
</dbReference>
<dbReference type="PROSITE" id="PS51000">
    <property type="entry name" value="HTH_DEOR_2"/>
    <property type="match status" value="1"/>
</dbReference>
<keyword evidence="6" id="KW-1185">Reference proteome</keyword>